<protein>
    <recommendedName>
        <fullName evidence="1">NIF system FeS cluster assembly NifU N-terminal domain-containing protein</fullName>
    </recommendedName>
</protein>
<dbReference type="CDD" id="cd06664">
    <property type="entry name" value="IscU_like"/>
    <property type="match status" value="1"/>
</dbReference>
<dbReference type="GO" id="GO:0016226">
    <property type="term" value="P:iron-sulfur cluster assembly"/>
    <property type="evidence" value="ECO:0007669"/>
    <property type="project" value="InterPro"/>
</dbReference>
<dbReference type="Proteomes" id="UP001144372">
    <property type="component" value="Unassembled WGS sequence"/>
</dbReference>
<keyword evidence="3" id="KW-1185">Reference proteome</keyword>
<gene>
    <name evidence="2" type="ORF">DAMNIGENAA_26760</name>
</gene>
<dbReference type="AlphaFoldDB" id="A0A9W6FUS3"/>
<dbReference type="Pfam" id="PF01592">
    <property type="entry name" value="NifU_N"/>
    <property type="match status" value="1"/>
</dbReference>
<dbReference type="GO" id="GO:0051536">
    <property type="term" value="F:iron-sulfur cluster binding"/>
    <property type="evidence" value="ECO:0007669"/>
    <property type="project" value="InterPro"/>
</dbReference>
<dbReference type="SUPFAM" id="SSF82649">
    <property type="entry name" value="SufE/NifU"/>
    <property type="match status" value="1"/>
</dbReference>
<comment type="caution">
    <text evidence="2">The sequence shown here is derived from an EMBL/GenBank/DDBJ whole genome shotgun (WGS) entry which is preliminary data.</text>
</comment>
<accession>A0A9W6FUS3</accession>
<evidence type="ECO:0000313" key="3">
    <source>
        <dbReference type="Proteomes" id="UP001144372"/>
    </source>
</evidence>
<reference evidence="2" key="1">
    <citation type="submission" date="2022-12" db="EMBL/GenBank/DDBJ databases">
        <title>Reference genome sequencing for broad-spectrum identification of bacterial and archaeal isolates by mass spectrometry.</title>
        <authorList>
            <person name="Sekiguchi Y."/>
            <person name="Tourlousse D.M."/>
        </authorList>
    </citation>
    <scope>NUCLEOTIDE SEQUENCE</scope>
    <source>
        <strain evidence="2">ASRB1</strain>
    </source>
</reference>
<name>A0A9W6FUS3_9BACT</name>
<feature type="domain" description="NIF system FeS cluster assembly NifU N-terminal" evidence="1">
    <location>
        <begin position="26"/>
        <end position="143"/>
    </location>
</feature>
<dbReference type="EMBL" id="BSDR01000001">
    <property type="protein sequence ID" value="GLI35243.1"/>
    <property type="molecule type" value="Genomic_DNA"/>
</dbReference>
<dbReference type="RefSeq" id="WP_281794876.1">
    <property type="nucleotide sequence ID" value="NZ_BSDR01000001.1"/>
</dbReference>
<proteinExistence type="predicted"/>
<organism evidence="2 3">
    <name type="scientific">Desulforhabdus amnigena</name>
    <dbReference type="NCBI Taxonomy" id="40218"/>
    <lineage>
        <taxon>Bacteria</taxon>
        <taxon>Pseudomonadati</taxon>
        <taxon>Thermodesulfobacteriota</taxon>
        <taxon>Syntrophobacteria</taxon>
        <taxon>Syntrophobacterales</taxon>
        <taxon>Syntrophobacteraceae</taxon>
        <taxon>Desulforhabdus</taxon>
    </lineage>
</organism>
<dbReference type="GO" id="GO:0005506">
    <property type="term" value="F:iron ion binding"/>
    <property type="evidence" value="ECO:0007669"/>
    <property type="project" value="InterPro"/>
</dbReference>
<dbReference type="InterPro" id="IPR002871">
    <property type="entry name" value="NIF_FeS_clus_asmbl_NifU_N"/>
</dbReference>
<evidence type="ECO:0000313" key="2">
    <source>
        <dbReference type="EMBL" id="GLI35243.1"/>
    </source>
</evidence>
<dbReference type="PANTHER" id="PTHR10093">
    <property type="entry name" value="IRON-SULFUR CLUSTER ASSEMBLY ENZYME NIFU HOMOLOG"/>
    <property type="match status" value="1"/>
</dbReference>
<dbReference type="Gene3D" id="3.90.1010.10">
    <property type="match status" value="1"/>
</dbReference>
<sequence>MKEDLDAFAQQLQLSIFEETRRDWGEKVYERWKNPLYMGKMYGADGEATLRGTCGDQMQIYLKFDGERVVEASFQTDGCGPSVVCGSFAAEMAHGKVPEELFEISGETILSVLGGLPEDHRHCAFLAAETLQAAANDYLVKQAQKGKTSTARSGPCCSAKKED</sequence>
<evidence type="ECO:0000259" key="1">
    <source>
        <dbReference type="Pfam" id="PF01592"/>
    </source>
</evidence>